<accession>A0A6C0IYF7</accession>
<name>A0A6C0IYF7_9ZZZZ</name>
<feature type="compositionally biased region" description="Basic and acidic residues" evidence="1">
    <location>
        <begin position="281"/>
        <end position="323"/>
    </location>
</feature>
<evidence type="ECO:0000313" key="3">
    <source>
        <dbReference type="EMBL" id="QHT97600.1"/>
    </source>
</evidence>
<evidence type="ECO:0000256" key="1">
    <source>
        <dbReference type="SAM" id="MobiDB-lite"/>
    </source>
</evidence>
<organism evidence="3">
    <name type="scientific">viral metagenome</name>
    <dbReference type="NCBI Taxonomy" id="1070528"/>
    <lineage>
        <taxon>unclassified sequences</taxon>
        <taxon>metagenomes</taxon>
        <taxon>organismal metagenomes</taxon>
    </lineage>
</organism>
<feature type="domain" description="CHRD" evidence="2">
    <location>
        <begin position="6"/>
        <end position="140"/>
    </location>
</feature>
<protein>
    <recommendedName>
        <fullName evidence="2">CHRD domain-containing protein</fullName>
    </recommendedName>
</protein>
<dbReference type="SMART" id="SM00754">
    <property type="entry name" value="CHRD"/>
    <property type="match status" value="1"/>
</dbReference>
<dbReference type="InterPro" id="IPR010895">
    <property type="entry name" value="CHRD"/>
</dbReference>
<feature type="compositionally biased region" description="Basic residues" evidence="1">
    <location>
        <begin position="335"/>
        <end position="350"/>
    </location>
</feature>
<feature type="region of interest" description="Disordered" evidence="1">
    <location>
        <begin position="138"/>
        <end position="350"/>
    </location>
</feature>
<proteinExistence type="predicted"/>
<feature type="compositionally biased region" description="Basic and acidic residues" evidence="1">
    <location>
        <begin position="139"/>
        <end position="237"/>
    </location>
</feature>
<reference evidence="3" key="1">
    <citation type="journal article" date="2020" name="Nature">
        <title>Giant virus diversity and host interactions through global metagenomics.</title>
        <authorList>
            <person name="Schulz F."/>
            <person name="Roux S."/>
            <person name="Paez-Espino D."/>
            <person name="Jungbluth S."/>
            <person name="Walsh D.A."/>
            <person name="Denef V.J."/>
            <person name="McMahon K.D."/>
            <person name="Konstantinidis K.T."/>
            <person name="Eloe-Fadrosh E.A."/>
            <person name="Kyrpides N.C."/>
            <person name="Woyke T."/>
        </authorList>
    </citation>
    <scope>NUCLEOTIDE SEQUENCE</scope>
    <source>
        <strain evidence="3">GVMAG-M-3300025572-1</strain>
    </source>
</reference>
<sequence length="350" mass="41448">MAVHQVPRKFEAHLTGSQEVPPLKTDETGEFRARLSEHELEYRLLIRKVTGLTQAHIHLGQPGKVGPIVAFLYGLNAPAGSLEAALVSGSIKSENLLGPLKGQPLRELIKEIVRGNAYVDVHNNQYPDGRIRGQVQVYKQKESDSDSESDDCKKCDSESESKQKCDEKDFPWEEKHKEDEKDKKHKFPWEEKHKEDEKDKKHKFPWEEKGKKEEKDWDKYQKEKKKNPWDEDDDHKKNYPYPWEKSDWTSTSSSDEKDHGADKEKKHKFPWEEDDGWPWNQEKKDGTWPWEKKEDDKHKEKRHEGNKEDCNQHKFPWEDDWTSKKKSSSSSSIEHKKKHKKHKKHKKRHH</sequence>
<dbReference type="PROSITE" id="PS50933">
    <property type="entry name" value="CHRD"/>
    <property type="match status" value="1"/>
</dbReference>
<dbReference type="AlphaFoldDB" id="A0A6C0IYF7"/>
<evidence type="ECO:0000259" key="2">
    <source>
        <dbReference type="PROSITE" id="PS50933"/>
    </source>
</evidence>
<dbReference type="Pfam" id="PF07452">
    <property type="entry name" value="CHRD"/>
    <property type="match status" value="1"/>
</dbReference>
<feature type="compositionally biased region" description="Basic and acidic residues" evidence="1">
    <location>
        <begin position="254"/>
        <end position="264"/>
    </location>
</feature>
<dbReference type="EMBL" id="MN740283">
    <property type="protein sequence ID" value="QHT97600.1"/>
    <property type="molecule type" value="Genomic_DNA"/>
</dbReference>